<dbReference type="EMBL" id="BAAAOR010000038">
    <property type="protein sequence ID" value="GAA1541157.1"/>
    <property type="molecule type" value="Genomic_DNA"/>
</dbReference>
<protein>
    <recommendedName>
        <fullName evidence="1">Muconolactone isomerase domain-containing protein</fullName>
    </recommendedName>
</protein>
<evidence type="ECO:0000313" key="3">
    <source>
        <dbReference type="Proteomes" id="UP001500842"/>
    </source>
</evidence>
<dbReference type="Proteomes" id="UP001500842">
    <property type="component" value="Unassembled WGS sequence"/>
</dbReference>
<accession>A0ABN2BKQ7</accession>
<feature type="domain" description="Muconolactone isomerase" evidence="1">
    <location>
        <begin position="1"/>
        <end position="87"/>
    </location>
</feature>
<dbReference type="Gene3D" id="3.30.70.1060">
    <property type="entry name" value="Dimeric alpha+beta barrel"/>
    <property type="match status" value="1"/>
</dbReference>
<sequence>MEFLVELVFDAESVPVQERDELLARERETALELKRTGVIQRMWRVEGRPATVSVWRAQDAEDLDRRLGTLPLRPHLTASVTALGTHYLEED</sequence>
<evidence type="ECO:0000313" key="2">
    <source>
        <dbReference type="EMBL" id="GAA1541157.1"/>
    </source>
</evidence>
<gene>
    <name evidence="2" type="ORF">GCM10009788_49870</name>
</gene>
<proteinExistence type="predicted"/>
<keyword evidence="3" id="KW-1185">Reference proteome</keyword>
<dbReference type="Pfam" id="PF02426">
    <property type="entry name" value="MIase"/>
    <property type="match status" value="1"/>
</dbReference>
<dbReference type="InterPro" id="IPR026029">
    <property type="entry name" value="MLI_dom"/>
</dbReference>
<evidence type="ECO:0000259" key="1">
    <source>
        <dbReference type="Pfam" id="PF02426"/>
    </source>
</evidence>
<reference evidence="2 3" key="1">
    <citation type="journal article" date="2019" name="Int. J. Syst. Evol. Microbiol.">
        <title>The Global Catalogue of Microorganisms (GCM) 10K type strain sequencing project: providing services to taxonomists for standard genome sequencing and annotation.</title>
        <authorList>
            <consortium name="The Broad Institute Genomics Platform"/>
            <consortium name="The Broad Institute Genome Sequencing Center for Infectious Disease"/>
            <person name="Wu L."/>
            <person name="Ma J."/>
        </authorList>
    </citation>
    <scope>NUCLEOTIDE SEQUENCE [LARGE SCALE GENOMIC DNA]</scope>
    <source>
        <strain evidence="2 3">JCM 14942</strain>
    </source>
</reference>
<comment type="caution">
    <text evidence="2">The sequence shown here is derived from an EMBL/GenBank/DDBJ whole genome shotgun (WGS) entry which is preliminary data.</text>
</comment>
<dbReference type="InterPro" id="IPR011008">
    <property type="entry name" value="Dimeric_a/b-barrel"/>
</dbReference>
<name>A0ABN2BKQ7_9ACTN</name>
<dbReference type="RefSeq" id="WP_181410745.1">
    <property type="nucleotide sequence ID" value="NZ_BAAAOR010000038.1"/>
</dbReference>
<organism evidence="2 3">
    <name type="scientific">Nocardioides humi</name>
    <dbReference type="NCBI Taxonomy" id="449461"/>
    <lineage>
        <taxon>Bacteria</taxon>
        <taxon>Bacillati</taxon>
        <taxon>Actinomycetota</taxon>
        <taxon>Actinomycetes</taxon>
        <taxon>Propionibacteriales</taxon>
        <taxon>Nocardioidaceae</taxon>
        <taxon>Nocardioides</taxon>
    </lineage>
</organism>
<dbReference type="SUPFAM" id="SSF54909">
    <property type="entry name" value="Dimeric alpha+beta barrel"/>
    <property type="match status" value="1"/>
</dbReference>